<sequence>MQLQEIFPREVIDEITAFTPATKAMVIWQLADEVSEKLPEFADQISATTMQWLTALTTKQAIHTINHLSAMLLAIYEDN</sequence>
<protein>
    <submittedName>
        <fullName evidence="1">Uncharacterized protein</fullName>
    </submittedName>
</protein>
<gene>
    <name evidence="1" type="ORF">H6F44_07880</name>
</gene>
<comment type="caution">
    <text evidence="1">The sequence shown here is derived from an EMBL/GenBank/DDBJ whole genome shotgun (WGS) entry which is preliminary data.</text>
</comment>
<evidence type="ECO:0000313" key="1">
    <source>
        <dbReference type="EMBL" id="MBD2150041.1"/>
    </source>
</evidence>
<dbReference type="RefSeq" id="WP_190350412.1">
    <property type="nucleotide sequence ID" value="NZ_JACJPY010000018.1"/>
</dbReference>
<accession>A0A926URS2</accession>
<evidence type="ECO:0000313" key="2">
    <source>
        <dbReference type="Proteomes" id="UP000631421"/>
    </source>
</evidence>
<dbReference type="AlphaFoldDB" id="A0A926URS2"/>
<keyword evidence="2" id="KW-1185">Reference proteome</keyword>
<name>A0A926URS2_9CYAN</name>
<organism evidence="1 2">
    <name type="scientific">Pseudanabaena cinerea FACHB-1277</name>
    <dbReference type="NCBI Taxonomy" id="2949581"/>
    <lineage>
        <taxon>Bacteria</taxon>
        <taxon>Bacillati</taxon>
        <taxon>Cyanobacteriota</taxon>
        <taxon>Cyanophyceae</taxon>
        <taxon>Pseudanabaenales</taxon>
        <taxon>Pseudanabaenaceae</taxon>
        <taxon>Pseudanabaena</taxon>
        <taxon>Pseudanabaena cinerea</taxon>
    </lineage>
</organism>
<dbReference type="EMBL" id="JACJPY010000018">
    <property type="protein sequence ID" value="MBD2150041.1"/>
    <property type="molecule type" value="Genomic_DNA"/>
</dbReference>
<reference evidence="1" key="1">
    <citation type="journal article" date="2015" name="ISME J.">
        <title>Draft Genome Sequence of Streptomyces incarnatus NRRL8089, which Produces the Nucleoside Antibiotic Sinefungin.</title>
        <authorList>
            <person name="Oshima K."/>
            <person name="Hattori M."/>
            <person name="Shimizu H."/>
            <person name="Fukuda K."/>
            <person name="Nemoto M."/>
            <person name="Inagaki K."/>
            <person name="Tamura T."/>
        </authorList>
    </citation>
    <scope>NUCLEOTIDE SEQUENCE</scope>
    <source>
        <strain evidence="1">FACHB-1277</strain>
    </source>
</reference>
<proteinExistence type="predicted"/>
<reference evidence="1" key="2">
    <citation type="submission" date="2020-08" db="EMBL/GenBank/DDBJ databases">
        <authorList>
            <person name="Chen M."/>
            <person name="Teng W."/>
            <person name="Zhao L."/>
            <person name="Hu C."/>
            <person name="Zhou Y."/>
            <person name="Han B."/>
            <person name="Song L."/>
            <person name="Shu W."/>
        </authorList>
    </citation>
    <scope>NUCLEOTIDE SEQUENCE</scope>
    <source>
        <strain evidence="1">FACHB-1277</strain>
    </source>
</reference>
<dbReference type="Proteomes" id="UP000631421">
    <property type="component" value="Unassembled WGS sequence"/>
</dbReference>